<feature type="transmembrane region" description="Helical" evidence="1">
    <location>
        <begin position="319"/>
        <end position="341"/>
    </location>
</feature>
<evidence type="ECO:0000313" key="3">
    <source>
        <dbReference type="Proteomes" id="UP001454036"/>
    </source>
</evidence>
<evidence type="ECO:0000313" key="2">
    <source>
        <dbReference type="EMBL" id="GAA0185445.1"/>
    </source>
</evidence>
<name>A0AAV3RXT1_LITER</name>
<keyword evidence="1" id="KW-0812">Transmembrane</keyword>
<feature type="transmembrane region" description="Helical" evidence="1">
    <location>
        <begin position="20"/>
        <end position="41"/>
    </location>
</feature>
<accession>A0AAV3RXT1</accession>
<reference evidence="2 3" key="1">
    <citation type="submission" date="2024-01" db="EMBL/GenBank/DDBJ databases">
        <title>The complete chloroplast genome sequence of Lithospermum erythrorhizon: insights into the phylogenetic relationship among Boraginaceae species and the maternal lineages of purple gromwells.</title>
        <authorList>
            <person name="Okada T."/>
            <person name="Watanabe K."/>
        </authorList>
    </citation>
    <scope>NUCLEOTIDE SEQUENCE [LARGE SCALE GENOMIC DNA]</scope>
</reference>
<gene>
    <name evidence="2" type="ORF">LIER_32733</name>
</gene>
<dbReference type="EMBL" id="BAABME010012708">
    <property type="protein sequence ID" value="GAA0185445.1"/>
    <property type="molecule type" value="Genomic_DNA"/>
</dbReference>
<keyword evidence="1" id="KW-0472">Membrane</keyword>
<proteinExistence type="predicted"/>
<dbReference type="AlphaFoldDB" id="A0AAV3RXT1"/>
<keyword evidence="3" id="KW-1185">Reference proteome</keyword>
<evidence type="ECO:0008006" key="4">
    <source>
        <dbReference type="Google" id="ProtNLM"/>
    </source>
</evidence>
<protein>
    <recommendedName>
        <fullName evidence="4">Cytochrome P450</fullName>
    </recommendedName>
</protein>
<comment type="caution">
    <text evidence="2">The sequence shown here is derived from an EMBL/GenBank/DDBJ whole genome shotgun (WGS) entry which is preliminary data.</text>
</comment>
<organism evidence="2 3">
    <name type="scientific">Lithospermum erythrorhizon</name>
    <name type="common">Purple gromwell</name>
    <name type="synonym">Lithospermum officinale var. erythrorhizon</name>
    <dbReference type="NCBI Taxonomy" id="34254"/>
    <lineage>
        <taxon>Eukaryota</taxon>
        <taxon>Viridiplantae</taxon>
        <taxon>Streptophyta</taxon>
        <taxon>Embryophyta</taxon>
        <taxon>Tracheophyta</taxon>
        <taxon>Spermatophyta</taxon>
        <taxon>Magnoliopsida</taxon>
        <taxon>eudicotyledons</taxon>
        <taxon>Gunneridae</taxon>
        <taxon>Pentapetalae</taxon>
        <taxon>asterids</taxon>
        <taxon>lamiids</taxon>
        <taxon>Boraginales</taxon>
        <taxon>Boraginaceae</taxon>
        <taxon>Boraginoideae</taxon>
        <taxon>Lithospermeae</taxon>
        <taxon>Lithospermum</taxon>
    </lineage>
</organism>
<keyword evidence="1" id="KW-1133">Transmembrane helix</keyword>
<dbReference type="Proteomes" id="UP001454036">
    <property type="component" value="Unassembled WGS sequence"/>
</dbReference>
<evidence type="ECO:0000256" key="1">
    <source>
        <dbReference type="SAM" id="Phobius"/>
    </source>
</evidence>
<sequence>MFPTYFPTFFLGVGSDSQLFSWFDLIVLVTLLGWLLSLLFCRSWSPLRLSRGLAPQWPPLPLLEFEKGRNWSFVQDKVIYLEGLDTDSFDPPSGFWFLGRMISARHIKWNGSLNIYGNFEYIPGYWEWAEDVLSRCSSILKKTSLSNAVSASLCVYDCSDAFLRAFCESWCPSTNTLITPQGELSISLWDIFELGGLPVTGRLFDEVVPSAKCLSLPLDDDNCLPCSCQFLLMGYHRLVSHSSDGTVSISSLIGFWNSSLRTYVDHEAADQSSTKIAPGSICPRGSINPHFRAWDSRDRYPFVVLGVDAEWKKKFTVQLSYHAGCARLCFLLSLWVLYVQVYSKWLLLWPKGRLLA</sequence>